<dbReference type="InterPro" id="IPR002110">
    <property type="entry name" value="Ankyrin_rpt"/>
</dbReference>
<keyword evidence="5" id="KW-1185">Reference proteome</keyword>
<dbReference type="InterPro" id="IPR036770">
    <property type="entry name" value="Ankyrin_rpt-contain_sf"/>
</dbReference>
<keyword evidence="1" id="KW-0677">Repeat</keyword>
<dbReference type="PANTHER" id="PTHR24123">
    <property type="entry name" value="ANKYRIN REPEAT-CONTAINING"/>
    <property type="match status" value="1"/>
</dbReference>
<dbReference type="AlphaFoldDB" id="A0AAJ0BNE3"/>
<dbReference type="EMBL" id="MU839828">
    <property type="protein sequence ID" value="KAK1760027.1"/>
    <property type="molecule type" value="Genomic_DNA"/>
</dbReference>
<feature type="repeat" description="ANK" evidence="3">
    <location>
        <begin position="151"/>
        <end position="183"/>
    </location>
</feature>
<keyword evidence="2 3" id="KW-0040">ANK repeat</keyword>
<name>A0AAJ0BNE3_9PEZI</name>
<accession>A0AAJ0BNE3</accession>
<dbReference type="Gene3D" id="1.25.40.20">
    <property type="entry name" value="Ankyrin repeat-containing domain"/>
    <property type="match status" value="1"/>
</dbReference>
<gene>
    <name evidence="4" type="ORF">QBC47DRAFT_373452</name>
</gene>
<dbReference type="InterPro" id="IPR051165">
    <property type="entry name" value="Multifunctional_ANK_Repeat"/>
</dbReference>
<comment type="caution">
    <text evidence="4">The sequence shown here is derived from an EMBL/GenBank/DDBJ whole genome shotgun (WGS) entry which is preliminary data.</text>
</comment>
<reference evidence="4" key="1">
    <citation type="submission" date="2023-06" db="EMBL/GenBank/DDBJ databases">
        <title>Genome-scale phylogeny and comparative genomics of the fungal order Sordariales.</title>
        <authorList>
            <consortium name="Lawrence Berkeley National Laboratory"/>
            <person name="Hensen N."/>
            <person name="Bonometti L."/>
            <person name="Westerberg I."/>
            <person name="Brannstrom I.O."/>
            <person name="Guillou S."/>
            <person name="Cros-Aarteil S."/>
            <person name="Calhoun S."/>
            <person name="Haridas S."/>
            <person name="Kuo A."/>
            <person name="Mondo S."/>
            <person name="Pangilinan J."/>
            <person name="Riley R."/>
            <person name="Labutti K."/>
            <person name="Andreopoulos B."/>
            <person name="Lipzen A."/>
            <person name="Chen C."/>
            <person name="Yanf M."/>
            <person name="Daum C."/>
            <person name="Ng V."/>
            <person name="Clum A."/>
            <person name="Steindorff A."/>
            <person name="Ohm R."/>
            <person name="Martin F."/>
            <person name="Silar P."/>
            <person name="Natvig D."/>
            <person name="Lalanne C."/>
            <person name="Gautier V."/>
            <person name="Ament-Velasquez S.L."/>
            <person name="Kruys A."/>
            <person name="Hutchinson M.I."/>
            <person name="Powell A.J."/>
            <person name="Barry K."/>
            <person name="Miller A.N."/>
            <person name="Grigoriev I.V."/>
            <person name="Debuchy R."/>
            <person name="Gladieux P."/>
            <person name="Thoren M.H."/>
            <person name="Johannesson H."/>
        </authorList>
    </citation>
    <scope>NUCLEOTIDE SEQUENCE</scope>
    <source>
        <strain evidence="4">PSN4</strain>
    </source>
</reference>
<evidence type="ECO:0000313" key="5">
    <source>
        <dbReference type="Proteomes" id="UP001239445"/>
    </source>
</evidence>
<evidence type="ECO:0000256" key="1">
    <source>
        <dbReference type="ARBA" id="ARBA00022737"/>
    </source>
</evidence>
<evidence type="ECO:0000313" key="4">
    <source>
        <dbReference type="EMBL" id="KAK1760027.1"/>
    </source>
</evidence>
<dbReference type="PROSITE" id="PS50088">
    <property type="entry name" value="ANK_REPEAT"/>
    <property type="match status" value="1"/>
</dbReference>
<dbReference type="Proteomes" id="UP001239445">
    <property type="component" value="Unassembled WGS sequence"/>
</dbReference>
<organism evidence="4 5">
    <name type="scientific">Echria macrotheca</name>
    <dbReference type="NCBI Taxonomy" id="438768"/>
    <lineage>
        <taxon>Eukaryota</taxon>
        <taxon>Fungi</taxon>
        <taxon>Dikarya</taxon>
        <taxon>Ascomycota</taxon>
        <taxon>Pezizomycotina</taxon>
        <taxon>Sordariomycetes</taxon>
        <taxon>Sordariomycetidae</taxon>
        <taxon>Sordariales</taxon>
        <taxon>Schizotheciaceae</taxon>
        <taxon>Echria</taxon>
    </lineage>
</organism>
<dbReference type="PANTHER" id="PTHR24123:SF142">
    <property type="entry name" value="ANKYRIN"/>
    <property type="match status" value="1"/>
</dbReference>
<proteinExistence type="predicted"/>
<protein>
    <recommendedName>
        <fullName evidence="6">Ankyrin</fullName>
    </recommendedName>
</protein>
<sequence>MKWACKSGVDSLVHTALAYGASVGTVDVVTEPEKQMKTLTLYLAAKFRRLETFKLLINLGARTDEAGVPALTVKQFVRRLCASGPLLVAFLDAGMISQLPRGLLGKILVSVILDLSNFQDDPSERLKCIQLLLDGGADPNYITFRGKTTKESICPLSAAVFTNSFDVFDLLIERGADAKTVRDPPNPLYPPERPCHHPILAAVVVLATSDNFNAEPLQRCIDAGGDMEMVVGARYRHFRGVPYLLRLLTPVDLYLGAVRNWEGEAENGRDAAWGLKYLLDRGALPYHFSESEHLEHLPQHFIDALNLTKEGYRSLYMRDQPIWVPRPFPQELLDRRHISVLAKSIPLLSVVKLLLAHGHLSTKEVAIFLARYDYRSCVDTGPSPVPAWTEIIDAVAVKYASDLDMLLYTYIEDKETHCHRRRLLYPGPNPHHVGELAITTVQRLVAAGANINFRPKDCKGEERPTILALLCQHYAKLPPWIRRLKSVSDWDMHGNSYALRITHRLTPQRKRFVEWLVCEAGADPTIGAKYPPLDSQVCSPAEMFMEVMKKGLWQDTEGELADQLCELFDRFSVSGDLSHAR</sequence>
<evidence type="ECO:0000256" key="2">
    <source>
        <dbReference type="ARBA" id="ARBA00023043"/>
    </source>
</evidence>
<dbReference type="SUPFAM" id="SSF48403">
    <property type="entry name" value="Ankyrin repeat"/>
    <property type="match status" value="1"/>
</dbReference>
<evidence type="ECO:0008006" key="6">
    <source>
        <dbReference type="Google" id="ProtNLM"/>
    </source>
</evidence>
<evidence type="ECO:0000256" key="3">
    <source>
        <dbReference type="PROSITE-ProRule" id="PRU00023"/>
    </source>
</evidence>